<dbReference type="CDD" id="cd16963">
    <property type="entry name" value="CCE1"/>
    <property type="match status" value="1"/>
</dbReference>
<feature type="domain" description="Mitochondrial resolvase Ydc2 catalytic" evidence="2">
    <location>
        <begin position="93"/>
        <end position="347"/>
    </location>
</feature>
<dbReference type="Gene3D" id="3.30.420.10">
    <property type="entry name" value="Ribonuclease H-like superfamily/Ribonuclease H"/>
    <property type="match status" value="1"/>
</dbReference>
<evidence type="ECO:0000259" key="2">
    <source>
        <dbReference type="Pfam" id="PF09159"/>
    </source>
</evidence>
<dbReference type="PANTHER" id="PTHR28072:SF1">
    <property type="entry name" value="CRUCIFORM CUTTING ENDONUCLEASE 1, MITOCHONDRIAL-RELATED"/>
    <property type="match status" value="1"/>
</dbReference>
<dbReference type="InterPro" id="IPR039197">
    <property type="entry name" value="Mrs1/Cce1"/>
</dbReference>
<dbReference type="PANTHER" id="PTHR28072">
    <property type="entry name" value="CRUCIFORM CUTTING ENDONUCLEASE 1, MITOCHONDRIAL-RELATED"/>
    <property type="match status" value="1"/>
</dbReference>
<feature type="region of interest" description="Disordered" evidence="1">
    <location>
        <begin position="135"/>
        <end position="160"/>
    </location>
</feature>
<dbReference type="Pfam" id="PF09159">
    <property type="entry name" value="Ydc2-catalyt"/>
    <property type="match status" value="1"/>
</dbReference>
<reference evidence="3 4" key="1">
    <citation type="submission" date="2015-05" db="EMBL/GenBank/DDBJ databases">
        <title>Distinctive expansion of gene families associated with plant cell wall degradation and secondary metabolism in the genomes of grapevine trunk pathogens.</title>
        <authorList>
            <person name="Lawrence D.P."/>
            <person name="Travadon R."/>
            <person name="Rolshausen P.E."/>
            <person name="Baumgartner K."/>
        </authorList>
    </citation>
    <scope>NUCLEOTIDE SEQUENCE [LARGE SCALE GENOMIC DNA]</scope>
    <source>
        <strain evidence="3">UCRPC4</strain>
    </source>
</reference>
<dbReference type="OrthoDB" id="5552842at2759"/>
<dbReference type="AlphaFoldDB" id="A0A0G2EP76"/>
<dbReference type="InterPro" id="IPR012337">
    <property type="entry name" value="RNaseH-like_sf"/>
</dbReference>
<gene>
    <name evidence="3" type="ORF">UCRPC4_g02709</name>
</gene>
<proteinExistence type="predicted"/>
<sequence length="395" mass="44223">MFKAAIPIPFLRPRIPQISSYRTYRLKSTISTTPNIPDNSASFWQTLRASQLKDLAIAVGASVSGTKSIVSQSITDVVEASVKEQRRNGEMRILSIDMGIRNLAYAFVIVPAPESEKETSIPIFFDWKRLDVSETQRARNSEDDGDESPPSNHQLKSNPYSPSNLAPIAHNFVSSILSTHNPTHILIERQRFRSGGSSAVLEWSLRVGVFEGMLHALFLGLAIERDIPLDIRSIDPGRVTRFWLSKYTGSPPENAAAVKKFKVEVAARILASCEKDMSLINTAPNLHKDMIMPFLHKHQSRNTSPTTTTSTTRKSPNSRSPEKLDKIDDLADSFLSVMTWLEWQKAAKILQQHTQAQKQPRNDFDNTTVESIAKSTGEIQELLARQRQFLASILT</sequence>
<comment type="caution">
    <text evidence="3">The sequence shown here is derived from an EMBL/GenBank/DDBJ whole genome shotgun (WGS) entry which is preliminary data.</text>
</comment>
<dbReference type="GO" id="GO:0000403">
    <property type="term" value="F:Y-form DNA binding"/>
    <property type="evidence" value="ECO:0007669"/>
    <property type="project" value="TreeGrafter"/>
</dbReference>
<evidence type="ECO:0000256" key="1">
    <source>
        <dbReference type="SAM" id="MobiDB-lite"/>
    </source>
</evidence>
<feature type="compositionally biased region" description="Polar residues" evidence="1">
    <location>
        <begin position="149"/>
        <end position="160"/>
    </location>
</feature>
<protein>
    <recommendedName>
        <fullName evidence="2">Mitochondrial resolvase Ydc2 catalytic domain-containing protein</fullName>
    </recommendedName>
</protein>
<reference evidence="3 4" key="2">
    <citation type="submission" date="2015-05" db="EMBL/GenBank/DDBJ databases">
        <authorList>
            <person name="Morales-Cruz A."/>
            <person name="Amrine K.C."/>
            <person name="Cantu D."/>
        </authorList>
    </citation>
    <scope>NUCLEOTIDE SEQUENCE [LARGE SCALE GENOMIC DNA]</scope>
    <source>
        <strain evidence="3">UCRPC4</strain>
    </source>
</reference>
<dbReference type="GO" id="GO:0004520">
    <property type="term" value="F:DNA endonuclease activity"/>
    <property type="evidence" value="ECO:0007669"/>
    <property type="project" value="TreeGrafter"/>
</dbReference>
<feature type="compositionally biased region" description="Low complexity" evidence="1">
    <location>
        <begin position="301"/>
        <end position="319"/>
    </location>
</feature>
<dbReference type="EMBL" id="LCWF01000064">
    <property type="protein sequence ID" value="KKY23896.1"/>
    <property type="molecule type" value="Genomic_DNA"/>
</dbReference>
<dbReference type="GO" id="GO:0005739">
    <property type="term" value="C:mitochondrion"/>
    <property type="evidence" value="ECO:0007669"/>
    <property type="project" value="TreeGrafter"/>
</dbReference>
<keyword evidence="4" id="KW-1185">Reference proteome</keyword>
<dbReference type="GO" id="GO:0000402">
    <property type="term" value="F:crossed form four-way junction DNA binding"/>
    <property type="evidence" value="ECO:0007669"/>
    <property type="project" value="TreeGrafter"/>
</dbReference>
<name>A0A0G2EP76_PHACM</name>
<accession>A0A0G2EP76</accession>
<evidence type="ECO:0000313" key="3">
    <source>
        <dbReference type="EMBL" id="KKY23896.1"/>
    </source>
</evidence>
<evidence type="ECO:0000313" key="4">
    <source>
        <dbReference type="Proteomes" id="UP000053317"/>
    </source>
</evidence>
<organism evidence="3 4">
    <name type="scientific">Phaeomoniella chlamydospora</name>
    <name type="common">Phaeoacremonium chlamydosporum</name>
    <dbReference type="NCBI Taxonomy" id="158046"/>
    <lineage>
        <taxon>Eukaryota</taxon>
        <taxon>Fungi</taxon>
        <taxon>Dikarya</taxon>
        <taxon>Ascomycota</taxon>
        <taxon>Pezizomycotina</taxon>
        <taxon>Eurotiomycetes</taxon>
        <taxon>Chaetothyriomycetidae</taxon>
        <taxon>Phaeomoniellales</taxon>
        <taxon>Phaeomoniellaceae</taxon>
        <taxon>Phaeomoniella</taxon>
    </lineage>
</organism>
<dbReference type="Proteomes" id="UP000053317">
    <property type="component" value="Unassembled WGS sequence"/>
</dbReference>
<dbReference type="GO" id="GO:0070336">
    <property type="term" value="F:flap-structured DNA binding"/>
    <property type="evidence" value="ECO:0007669"/>
    <property type="project" value="TreeGrafter"/>
</dbReference>
<dbReference type="InterPro" id="IPR036397">
    <property type="entry name" value="RNaseH_sf"/>
</dbReference>
<dbReference type="SUPFAM" id="SSF53098">
    <property type="entry name" value="Ribonuclease H-like"/>
    <property type="match status" value="1"/>
</dbReference>
<dbReference type="InterPro" id="IPR015242">
    <property type="entry name" value="Ydc2_cat"/>
</dbReference>
<feature type="region of interest" description="Disordered" evidence="1">
    <location>
        <begin position="296"/>
        <end position="324"/>
    </location>
</feature>